<keyword evidence="2" id="KW-0472">Membrane</keyword>
<dbReference type="SMART" id="SM00244">
    <property type="entry name" value="PHB"/>
    <property type="match status" value="1"/>
</dbReference>
<dbReference type="AlphaFoldDB" id="A0A1G1XWK0"/>
<organism evidence="4 5">
    <name type="scientific">Candidatus Buchananbacteria bacterium RIFCSPHIGHO2_01_FULL_39_8</name>
    <dbReference type="NCBI Taxonomy" id="1797533"/>
    <lineage>
        <taxon>Bacteria</taxon>
        <taxon>Candidatus Buchananiibacteriota</taxon>
    </lineage>
</organism>
<evidence type="ECO:0000313" key="5">
    <source>
        <dbReference type="Proteomes" id="UP000176241"/>
    </source>
</evidence>
<evidence type="ECO:0000259" key="3">
    <source>
        <dbReference type="SMART" id="SM00244"/>
    </source>
</evidence>
<gene>
    <name evidence="4" type="ORF">A2731_02470</name>
</gene>
<dbReference type="EMBL" id="MHIC01000038">
    <property type="protein sequence ID" value="OGY43970.1"/>
    <property type="molecule type" value="Genomic_DNA"/>
</dbReference>
<protein>
    <recommendedName>
        <fullName evidence="3">Band 7 domain-containing protein</fullName>
    </recommendedName>
</protein>
<proteinExistence type="inferred from homology"/>
<dbReference type="Pfam" id="PF01145">
    <property type="entry name" value="Band_7"/>
    <property type="match status" value="1"/>
</dbReference>
<comment type="similarity">
    <text evidence="1">Belongs to the band 7/mec-2 family.</text>
</comment>
<evidence type="ECO:0000256" key="2">
    <source>
        <dbReference type="SAM" id="Phobius"/>
    </source>
</evidence>
<dbReference type="Gene3D" id="6.10.250.2090">
    <property type="match status" value="1"/>
</dbReference>
<dbReference type="STRING" id="1797533.A2731_02470"/>
<evidence type="ECO:0000313" key="4">
    <source>
        <dbReference type="EMBL" id="OGY43970.1"/>
    </source>
</evidence>
<reference evidence="4 5" key="1">
    <citation type="journal article" date="2016" name="Nat. Commun.">
        <title>Thousands of microbial genomes shed light on interconnected biogeochemical processes in an aquifer system.</title>
        <authorList>
            <person name="Anantharaman K."/>
            <person name="Brown C.T."/>
            <person name="Hug L.A."/>
            <person name="Sharon I."/>
            <person name="Castelle C.J."/>
            <person name="Probst A.J."/>
            <person name="Thomas B.C."/>
            <person name="Singh A."/>
            <person name="Wilkins M.J."/>
            <person name="Karaoz U."/>
            <person name="Brodie E.L."/>
            <person name="Williams K.H."/>
            <person name="Hubbard S.S."/>
            <person name="Banfield J.F."/>
        </authorList>
    </citation>
    <scope>NUCLEOTIDE SEQUENCE [LARGE SCALE GENOMIC DNA]</scope>
</reference>
<feature type="domain" description="Band 7" evidence="3">
    <location>
        <begin position="21"/>
        <end position="180"/>
    </location>
</feature>
<dbReference type="GO" id="GO:0005886">
    <property type="term" value="C:plasma membrane"/>
    <property type="evidence" value="ECO:0007669"/>
    <property type="project" value="InterPro"/>
</dbReference>
<dbReference type="GO" id="GO:0098552">
    <property type="term" value="C:side of membrane"/>
    <property type="evidence" value="ECO:0007669"/>
    <property type="project" value="UniProtKB-ARBA"/>
</dbReference>
<feature type="transmembrane region" description="Helical" evidence="2">
    <location>
        <begin position="6"/>
        <end position="26"/>
    </location>
</feature>
<dbReference type="PANTHER" id="PTHR10264:SF19">
    <property type="entry name" value="AT06885P-RELATED"/>
    <property type="match status" value="1"/>
</dbReference>
<dbReference type="InterPro" id="IPR043202">
    <property type="entry name" value="Band-7_stomatin-like"/>
</dbReference>
<dbReference type="PANTHER" id="PTHR10264">
    <property type="entry name" value="BAND 7 PROTEIN-RELATED"/>
    <property type="match status" value="1"/>
</dbReference>
<accession>A0A1G1XWK0</accession>
<dbReference type="InterPro" id="IPR036013">
    <property type="entry name" value="Band_7/SPFH_dom_sf"/>
</dbReference>
<comment type="caution">
    <text evidence="4">The sequence shown here is derived from an EMBL/GenBank/DDBJ whole genome shotgun (WGS) entry which is preliminary data.</text>
</comment>
<sequence>MDFFLGFWIVLFFLLFFVIIPGLRVVDQYERGVILTLGKYTGTRQPGLTWIFALLGIQKMIKVDLRLRTVDVPQQEAITKDNVPVGVNAVVYFQIEKAEDAILKIQDYTFAVSQYAQAALRDTIGGVELDALLAERDRIADEIKKIVDFQTESWGINVTAVKMQDIELPADMKRAMAKQAEAERERRATIIRAQGELKASENLRLAADNLAVPGAISLRTLQTIESTTVNPANTIVFALPIEVLEGIKKVSQAINGKK</sequence>
<dbReference type="Gene3D" id="3.30.479.30">
    <property type="entry name" value="Band 7 domain"/>
    <property type="match status" value="1"/>
</dbReference>
<dbReference type="Proteomes" id="UP000176241">
    <property type="component" value="Unassembled WGS sequence"/>
</dbReference>
<dbReference type="FunFam" id="3.30.479.30:FF:000004">
    <property type="entry name" value="Putative membrane protease family, stomatin"/>
    <property type="match status" value="1"/>
</dbReference>
<name>A0A1G1XWK0_9BACT</name>
<dbReference type="SUPFAM" id="SSF117892">
    <property type="entry name" value="Band 7/SPFH domain"/>
    <property type="match status" value="1"/>
</dbReference>
<keyword evidence="2" id="KW-0812">Transmembrane</keyword>
<dbReference type="InterPro" id="IPR001107">
    <property type="entry name" value="Band_7"/>
</dbReference>
<dbReference type="PRINTS" id="PR00721">
    <property type="entry name" value="STOMATIN"/>
</dbReference>
<keyword evidence="2" id="KW-1133">Transmembrane helix</keyword>
<dbReference type="CDD" id="cd08826">
    <property type="entry name" value="SPFH_eoslipins_u1"/>
    <property type="match status" value="1"/>
</dbReference>
<dbReference type="InterPro" id="IPR001972">
    <property type="entry name" value="Stomatin_HflK_fam"/>
</dbReference>
<evidence type="ECO:0000256" key="1">
    <source>
        <dbReference type="ARBA" id="ARBA00008164"/>
    </source>
</evidence>